<dbReference type="InterPro" id="IPR036179">
    <property type="entry name" value="Ig-like_dom_sf"/>
</dbReference>
<protein>
    <recommendedName>
        <fullName evidence="4">Ig-like domain-containing protein</fullName>
    </recommendedName>
</protein>
<accession>A0ABD1K5E1</accession>
<feature type="compositionally biased region" description="Low complexity" evidence="1">
    <location>
        <begin position="403"/>
        <end position="450"/>
    </location>
</feature>
<dbReference type="SMART" id="SM00409">
    <property type="entry name" value="IG"/>
    <property type="match status" value="1"/>
</dbReference>
<name>A0ABD1K5E1_9TELE</name>
<keyword evidence="6" id="KW-1185">Reference proteome</keyword>
<feature type="domain" description="Ig-like" evidence="4">
    <location>
        <begin position="30"/>
        <end position="117"/>
    </location>
</feature>
<dbReference type="PANTHER" id="PTHR47118">
    <property type="entry name" value="CYTOTOXIC AND REGULATORY T-CELL MOLECULE"/>
    <property type="match status" value="1"/>
</dbReference>
<dbReference type="PANTHER" id="PTHR47118:SF1">
    <property type="entry name" value="CYTOTOXIC AND REGULATORY T-CELL MOLECULE"/>
    <property type="match status" value="1"/>
</dbReference>
<feature type="region of interest" description="Disordered" evidence="1">
    <location>
        <begin position="356"/>
        <end position="380"/>
    </location>
</feature>
<dbReference type="Gene3D" id="2.60.40.10">
    <property type="entry name" value="Immunoglobulins"/>
    <property type="match status" value="2"/>
</dbReference>
<keyword evidence="3" id="KW-0732">Signal</keyword>
<dbReference type="SUPFAM" id="SSF48726">
    <property type="entry name" value="Immunoglobulin"/>
    <property type="match status" value="2"/>
</dbReference>
<evidence type="ECO:0000313" key="6">
    <source>
        <dbReference type="Proteomes" id="UP001591681"/>
    </source>
</evidence>
<comment type="caution">
    <text evidence="5">The sequence shown here is derived from an EMBL/GenBank/DDBJ whole genome shotgun (WGS) entry which is preliminary data.</text>
</comment>
<dbReference type="EMBL" id="JBHFQA010000008">
    <property type="protein sequence ID" value="KAL2094332.1"/>
    <property type="molecule type" value="Genomic_DNA"/>
</dbReference>
<dbReference type="Proteomes" id="UP001591681">
    <property type="component" value="Unassembled WGS sequence"/>
</dbReference>
<keyword evidence="2" id="KW-1133">Transmembrane helix</keyword>
<feature type="region of interest" description="Disordered" evidence="1">
    <location>
        <begin position="396"/>
        <end position="480"/>
    </location>
</feature>
<feature type="transmembrane region" description="Helical" evidence="2">
    <location>
        <begin position="321"/>
        <end position="344"/>
    </location>
</feature>
<dbReference type="Pfam" id="PF07686">
    <property type="entry name" value="V-set"/>
    <property type="match status" value="1"/>
</dbReference>
<organism evidence="5 6">
    <name type="scientific">Coilia grayii</name>
    <name type="common">Gray's grenadier anchovy</name>
    <dbReference type="NCBI Taxonomy" id="363190"/>
    <lineage>
        <taxon>Eukaryota</taxon>
        <taxon>Metazoa</taxon>
        <taxon>Chordata</taxon>
        <taxon>Craniata</taxon>
        <taxon>Vertebrata</taxon>
        <taxon>Euteleostomi</taxon>
        <taxon>Actinopterygii</taxon>
        <taxon>Neopterygii</taxon>
        <taxon>Teleostei</taxon>
        <taxon>Clupei</taxon>
        <taxon>Clupeiformes</taxon>
        <taxon>Clupeoidei</taxon>
        <taxon>Engraulidae</taxon>
        <taxon>Coilinae</taxon>
        <taxon>Coilia</taxon>
    </lineage>
</organism>
<keyword evidence="2" id="KW-0472">Membrane</keyword>
<evidence type="ECO:0000256" key="2">
    <source>
        <dbReference type="SAM" id="Phobius"/>
    </source>
</evidence>
<gene>
    <name evidence="5" type="ORF">ACEWY4_009051</name>
</gene>
<dbReference type="InterPro" id="IPR013783">
    <property type="entry name" value="Ig-like_fold"/>
</dbReference>
<evidence type="ECO:0000313" key="5">
    <source>
        <dbReference type="EMBL" id="KAL2094332.1"/>
    </source>
</evidence>
<sequence>MKMTSAADLGFLVLILCGMGMSSAVRQVAVMEGQTLLLTCLKGPGSMDWTRDLTNNVNVVLFLNDNKGYDKDNKYSIHNFSSSEYTLSVSAVTFKDEGTYTCHSYGDRTTTRIYNVTVLGVPKITYTKHEGRTLIRCSVKGNAPATISWQFGNGIHLEARPQHTKQESNGKWITEISESIKILRRKVTVKCLLHNPSLAHSPVVRFVTIENKKIQQYSTQASITETTTWRPTSDIPNLHALTHITGKTGHTETIMMKTSQYTETTGTINTTSTLDSVSSTLVNTSFTTDNTTSITDNSTRNDTTDILRVPEKSPEAQKGSASLFITSVTALIICLLIVVTFLIVKLRREHVNWKLEKEESDQSVESGKSKSSGEENKPTVSLGFLKSNFRKYKAEKDALGKQPSASTSASTFESNSASASTSASTFESNSTSASASASASAAASHPASHTVEVIVENHTSNGIQHPNHGAASSPVKETEL</sequence>
<proteinExistence type="predicted"/>
<dbReference type="AlphaFoldDB" id="A0ABD1K5E1"/>
<evidence type="ECO:0000256" key="1">
    <source>
        <dbReference type="SAM" id="MobiDB-lite"/>
    </source>
</evidence>
<feature type="compositionally biased region" description="Basic and acidic residues" evidence="1">
    <location>
        <begin position="367"/>
        <end position="377"/>
    </location>
</feature>
<dbReference type="InterPro" id="IPR053096">
    <property type="entry name" value="CRTAM"/>
</dbReference>
<dbReference type="InterPro" id="IPR013106">
    <property type="entry name" value="Ig_V-set"/>
</dbReference>
<feature type="signal peptide" evidence="3">
    <location>
        <begin position="1"/>
        <end position="24"/>
    </location>
</feature>
<evidence type="ECO:0000256" key="3">
    <source>
        <dbReference type="SAM" id="SignalP"/>
    </source>
</evidence>
<evidence type="ECO:0000259" key="4">
    <source>
        <dbReference type="PROSITE" id="PS50835"/>
    </source>
</evidence>
<dbReference type="InterPro" id="IPR007110">
    <property type="entry name" value="Ig-like_dom"/>
</dbReference>
<dbReference type="InterPro" id="IPR003599">
    <property type="entry name" value="Ig_sub"/>
</dbReference>
<dbReference type="PROSITE" id="PS50835">
    <property type="entry name" value="IG_LIKE"/>
    <property type="match status" value="1"/>
</dbReference>
<feature type="chain" id="PRO_5044837234" description="Ig-like domain-containing protein" evidence="3">
    <location>
        <begin position="25"/>
        <end position="480"/>
    </location>
</feature>
<reference evidence="5 6" key="1">
    <citation type="submission" date="2024-09" db="EMBL/GenBank/DDBJ databases">
        <title>A chromosome-level genome assembly of Gray's grenadier anchovy, Coilia grayii.</title>
        <authorList>
            <person name="Fu Z."/>
        </authorList>
    </citation>
    <scope>NUCLEOTIDE SEQUENCE [LARGE SCALE GENOMIC DNA]</scope>
    <source>
        <strain evidence="5">G4</strain>
        <tissue evidence="5">Muscle</tissue>
    </source>
</reference>
<keyword evidence="2" id="KW-0812">Transmembrane</keyword>